<name>A0A1G9VK60_9BACT</name>
<dbReference type="InterPro" id="IPR035372">
    <property type="entry name" value="MCD_N"/>
</dbReference>
<gene>
    <name evidence="3" type="ORF">SAMN05660860_03054</name>
</gene>
<dbReference type="InterPro" id="IPR038917">
    <property type="entry name" value="Malonyl_CoA_deC"/>
</dbReference>
<dbReference type="PANTHER" id="PTHR28641:SF1">
    <property type="entry name" value="MALONYL-COA DECARBOXYLASE, MITOCHONDRIAL"/>
    <property type="match status" value="1"/>
</dbReference>
<reference evidence="3 4" key="1">
    <citation type="submission" date="2016-10" db="EMBL/GenBank/DDBJ databases">
        <authorList>
            <person name="de Groot N.N."/>
        </authorList>
    </citation>
    <scope>NUCLEOTIDE SEQUENCE [LARGE SCALE GENOMIC DNA]</scope>
    <source>
        <strain evidence="3 4">DSM 17813</strain>
    </source>
</reference>
<evidence type="ECO:0000313" key="4">
    <source>
        <dbReference type="Proteomes" id="UP000182146"/>
    </source>
</evidence>
<dbReference type="InterPro" id="IPR038351">
    <property type="entry name" value="MCD_N_sf"/>
</dbReference>
<dbReference type="Gene3D" id="1.20.140.90">
    <property type="entry name" value="Malonyl-CoA decarboxylase, oligemerization domain"/>
    <property type="match status" value="1"/>
</dbReference>
<accession>A0A1G9VK60</accession>
<organism evidence="3 4">
    <name type="scientific">Geoalkalibacter ferrihydriticus</name>
    <dbReference type="NCBI Taxonomy" id="392333"/>
    <lineage>
        <taxon>Bacteria</taxon>
        <taxon>Pseudomonadati</taxon>
        <taxon>Thermodesulfobacteriota</taxon>
        <taxon>Desulfuromonadia</taxon>
        <taxon>Desulfuromonadales</taxon>
        <taxon>Geoalkalibacteraceae</taxon>
        <taxon>Geoalkalibacter</taxon>
    </lineage>
</organism>
<dbReference type="GO" id="GO:0050080">
    <property type="term" value="F:malonyl-CoA decarboxylase activity"/>
    <property type="evidence" value="ECO:0007669"/>
    <property type="project" value="InterPro"/>
</dbReference>
<feature type="domain" description="Malonyl-CoA decarboxylase C-terminal" evidence="1">
    <location>
        <begin position="183"/>
        <end position="440"/>
    </location>
</feature>
<dbReference type="Proteomes" id="UP000182146">
    <property type="component" value="Unassembled WGS sequence"/>
</dbReference>
<dbReference type="GO" id="GO:0006633">
    <property type="term" value="P:fatty acid biosynthetic process"/>
    <property type="evidence" value="ECO:0007669"/>
    <property type="project" value="InterPro"/>
</dbReference>
<proteinExistence type="predicted"/>
<dbReference type="PANTHER" id="PTHR28641">
    <property type="match status" value="1"/>
</dbReference>
<evidence type="ECO:0000313" key="3">
    <source>
        <dbReference type="EMBL" id="SDM72421.1"/>
    </source>
</evidence>
<dbReference type="STRING" id="392333.SAMN05660860_03054"/>
<dbReference type="Pfam" id="PF05292">
    <property type="entry name" value="MCD"/>
    <property type="match status" value="1"/>
</dbReference>
<evidence type="ECO:0000259" key="2">
    <source>
        <dbReference type="Pfam" id="PF17408"/>
    </source>
</evidence>
<dbReference type="Pfam" id="PF17408">
    <property type="entry name" value="MCD_N"/>
    <property type="match status" value="1"/>
</dbReference>
<sequence>MAATQVFRHALGNLNRIWRGIAAPFAEDDKQPAFSPELSEEDARHLRNLIKQCLEGRGGEVSARGHAARLGRLYLGLDDRGRQRFLQILAQDFPADHTRLCDAAAKLCAAQKESDYLAAEEHLRSLLTSPRLRLLKHFNALPQGIKFLIDLRADLLRWTPEDPWLKSLDRELCQLLATWFDIGFLELRRITWDSPAALLEKLIAYEAVHEIHSWEDLRNRLESDRRCYAFFHPAMPEEPLIFIEVALVEGLAGSIQELLDPQAPVADPEEADTAIFYSISNAQKGLRGISFGDFLIKQVVDDLRHDLPGLKSFATLSPIPGLRPWLEKALSTAETDTTLSRLQQALDRAAEILGTPSSLAAVIDTSDWWANEEVVNLLREPLEVQCLRYFHESRADGFPLDPVERFHLGNGARIEMLNWLGDISPKGMKQSCGLMVNYLYRLEDIEKNHEAFAGERRIVTSKKLKSRLEPLEGDKGGGLRRLWKGRA</sequence>
<dbReference type="InterPro" id="IPR007956">
    <property type="entry name" value="Malonyl_CoA_deC_C"/>
</dbReference>
<protein>
    <submittedName>
        <fullName evidence="3">Malonyl-CoA decarboxylase</fullName>
    </submittedName>
</protein>
<dbReference type="RefSeq" id="WP_052446477.1">
    <property type="nucleotide sequence ID" value="NZ_FNGU01000009.1"/>
</dbReference>
<dbReference type="Gene3D" id="3.40.630.150">
    <property type="entry name" value="Malonyl-CoA decarboxylase, catalytic domain"/>
    <property type="match status" value="1"/>
</dbReference>
<dbReference type="EMBL" id="FNGU01000009">
    <property type="protein sequence ID" value="SDM72421.1"/>
    <property type="molecule type" value="Genomic_DNA"/>
</dbReference>
<evidence type="ECO:0000259" key="1">
    <source>
        <dbReference type="Pfam" id="PF05292"/>
    </source>
</evidence>
<feature type="domain" description="Malonyl-CoA decarboxylase N-terminal" evidence="2">
    <location>
        <begin position="93"/>
        <end position="180"/>
    </location>
</feature>
<dbReference type="AlphaFoldDB" id="A0A1G9VK60"/>
<dbReference type="InterPro" id="IPR042303">
    <property type="entry name" value="Malonyl_CoA_deC_C_sf"/>
</dbReference>